<name>A0A2L0FBI8_SORCE</name>
<evidence type="ECO:0008006" key="3">
    <source>
        <dbReference type="Google" id="ProtNLM"/>
    </source>
</evidence>
<reference evidence="1 2" key="1">
    <citation type="submission" date="2015-09" db="EMBL/GenBank/DDBJ databases">
        <title>Sorangium comparison.</title>
        <authorList>
            <person name="Zaburannyi N."/>
            <person name="Bunk B."/>
            <person name="Overmann J."/>
            <person name="Mueller R."/>
        </authorList>
    </citation>
    <scope>NUCLEOTIDE SEQUENCE [LARGE SCALE GENOMIC DNA]</scope>
    <source>
        <strain evidence="1 2">So ce26</strain>
    </source>
</reference>
<dbReference type="InterPro" id="IPR007344">
    <property type="entry name" value="GrpB/CoaE"/>
</dbReference>
<dbReference type="SUPFAM" id="SSF81301">
    <property type="entry name" value="Nucleotidyltransferase"/>
    <property type="match status" value="1"/>
</dbReference>
<organism evidence="1 2">
    <name type="scientific">Sorangium cellulosum</name>
    <name type="common">Polyangium cellulosum</name>
    <dbReference type="NCBI Taxonomy" id="56"/>
    <lineage>
        <taxon>Bacteria</taxon>
        <taxon>Pseudomonadati</taxon>
        <taxon>Myxococcota</taxon>
        <taxon>Polyangia</taxon>
        <taxon>Polyangiales</taxon>
        <taxon>Polyangiaceae</taxon>
        <taxon>Sorangium</taxon>
    </lineage>
</organism>
<dbReference type="Gene3D" id="3.30.460.10">
    <property type="entry name" value="Beta Polymerase, domain 2"/>
    <property type="match status" value="1"/>
</dbReference>
<dbReference type="RefSeq" id="WP_104986674.1">
    <property type="nucleotide sequence ID" value="NZ_CP012673.1"/>
</dbReference>
<dbReference type="PANTHER" id="PTHR34822:SF1">
    <property type="entry name" value="GRPB FAMILY PROTEIN"/>
    <property type="match status" value="1"/>
</dbReference>
<sequence length="178" mass="20218">MTENESLERAIHEEVALVPYDPQWPALFAAERARLLTLFPSQLLDVQHFGSTAIPGMPAKPIIDLLAGVESMSVADALVAPLLDSAYTTSAEFNATLTDRRWFMRWSAGRRTHHLHVVVLDGAEWRRRLRFRDELRSNAELAQRYALLKQELATQHRADREAYTYAKTEFVLSVVGDV</sequence>
<accession>A0A2L0FBI8</accession>
<proteinExistence type="predicted"/>
<protein>
    <recommendedName>
        <fullName evidence="3">GrpB family protein</fullName>
    </recommendedName>
</protein>
<dbReference type="AlphaFoldDB" id="A0A2L0FBI8"/>
<dbReference type="InterPro" id="IPR043519">
    <property type="entry name" value="NT_sf"/>
</dbReference>
<dbReference type="PANTHER" id="PTHR34822">
    <property type="entry name" value="GRPB DOMAIN PROTEIN (AFU_ORTHOLOGUE AFUA_1G01530)"/>
    <property type="match status" value="1"/>
</dbReference>
<gene>
    <name evidence="1" type="ORF">SOCE26_104340</name>
</gene>
<dbReference type="Proteomes" id="UP000238348">
    <property type="component" value="Chromosome"/>
</dbReference>
<evidence type="ECO:0000313" key="2">
    <source>
        <dbReference type="Proteomes" id="UP000238348"/>
    </source>
</evidence>
<dbReference type="OrthoDB" id="9799092at2"/>
<evidence type="ECO:0000313" key="1">
    <source>
        <dbReference type="EMBL" id="AUX48891.1"/>
    </source>
</evidence>
<dbReference type="EMBL" id="CP012673">
    <property type="protein sequence ID" value="AUX48891.1"/>
    <property type="molecule type" value="Genomic_DNA"/>
</dbReference>
<dbReference type="Pfam" id="PF04229">
    <property type="entry name" value="GrpB"/>
    <property type="match status" value="1"/>
</dbReference>